<proteinExistence type="predicted"/>
<name>A0A6J5XRM0_PRUAR</name>
<reference evidence="2" key="1">
    <citation type="journal article" date="2020" name="Genome Biol.">
        <title>Gamete binning: chromosome-level and haplotype-resolved genome assembly enabled by high-throughput single-cell sequencing of gamete genomes.</title>
        <authorList>
            <person name="Campoy J.A."/>
            <person name="Sun H."/>
            <person name="Goel M."/>
            <person name="Jiao W.-B."/>
            <person name="Folz-Donahue K."/>
            <person name="Wang N."/>
            <person name="Rubio M."/>
            <person name="Liu C."/>
            <person name="Kukat C."/>
            <person name="Ruiz D."/>
            <person name="Huettel B."/>
            <person name="Schneeberger K."/>
        </authorList>
    </citation>
    <scope>NUCLEOTIDE SEQUENCE [LARGE SCALE GENOMIC DNA]</scope>
    <source>
        <strain evidence="2">cv. Rojo Pasion</strain>
    </source>
</reference>
<gene>
    <name evidence="1" type="ORF">ORAREDHAP_LOCUS37281</name>
</gene>
<dbReference type="EMBL" id="CAEKKB010000006">
    <property type="protein sequence ID" value="CAB4313788.1"/>
    <property type="molecule type" value="Genomic_DNA"/>
</dbReference>
<evidence type="ECO:0000313" key="1">
    <source>
        <dbReference type="EMBL" id="CAB4313788.1"/>
    </source>
</evidence>
<dbReference type="AlphaFoldDB" id="A0A6J5XRM0"/>
<sequence length="108" mass="12150">MNYVYETWVELKFLNIDKKSSKNIGFINRGGVDLERFVTGTKCRDQWLEPIAAEGQNSRHAEANVEAQSSKPVVLEVEAESPNSAESNVEFGHSKSFFELKSLGGRRN</sequence>
<dbReference type="Proteomes" id="UP000507245">
    <property type="component" value="Unassembled WGS sequence"/>
</dbReference>
<keyword evidence="2" id="KW-1185">Reference proteome</keyword>
<evidence type="ECO:0000313" key="2">
    <source>
        <dbReference type="Proteomes" id="UP000507245"/>
    </source>
</evidence>
<protein>
    <submittedName>
        <fullName evidence="1">Uncharacterized protein</fullName>
    </submittedName>
</protein>
<organism evidence="1 2">
    <name type="scientific">Prunus armeniaca</name>
    <name type="common">Apricot</name>
    <name type="synonym">Armeniaca vulgaris</name>
    <dbReference type="NCBI Taxonomy" id="36596"/>
    <lineage>
        <taxon>Eukaryota</taxon>
        <taxon>Viridiplantae</taxon>
        <taxon>Streptophyta</taxon>
        <taxon>Embryophyta</taxon>
        <taxon>Tracheophyta</taxon>
        <taxon>Spermatophyta</taxon>
        <taxon>Magnoliopsida</taxon>
        <taxon>eudicotyledons</taxon>
        <taxon>Gunneridae</taxon>
        <taxon>Pentapetalae</taxon>
        <taxon>rosids</taxon>
        <taxon>fabids</taxon>
        <taxon>Rosales</taxon>
        <taxon>Rosaceae</taxon>
        <taxon>Amygdaloideae</taxon>
        <taxon>Amygdaleae</taxon>
        <taxon>Prunus</taxon>
    </lineage>
</organism>
<accession>A0A6J5XRM0</accession>